<evidence type="ECO:0000313" key="4">
    <source>
        <dbReference type="Proteomes" id="UP000035721"/>
    </source>
</evidence>
<dbReference type="InterPro" id="IPR016102">
    <property type="entry name" value="Succinyl-CoA_synth-like"/>
</dbReference>
<dbReference type="EMBL" id="CAJB01000301">
    <property type="protein sequence ID" value="CCH78899.1"/>
    <property type="molecule type" value="Genomic_DNA"/>
</dbReference>
<protein>
    <submittedName>
        <fullName evidence="3">Putative enzyme with acyl-CoA domain</fullName>
    </submittedName>
</protein>
<dbReference type="SUPFAM" id="SSF52210">
    <property type="entry name" value="Succinyl-CoA synthetase domains"/>
    <property type="match status" value="2"/>
</dbReference>
<dbReference type="RefSeq" id="WP_048551066.1">
    <property type="nucleotide sequence ID" value="NZ_HF570958.1"/>
</dbReference>
<name>A0A077M402_9MICO</name>
<organism evidence="3 4">
    <name type="scientific">Nostocoides japonicum T1-X7</name>
    <dbReference type="NCBI Taxonomy" id="1194083"/>
    <lineage>
        <taxon>Bacteria</taxon>
        <taxon>Bacillati</taxon>
        <taxon>Actinomycetota</taxon>
        <taxon>Actinomycetes</taxon>
        <taxon>Micrococcales</taxon>
        <taxon>Intrasporangiaceae</taxon>
        <taxon>Nostocoides</taxon>
    </lineage>
</organism>
<dbReference type="InterPro" id="IPR005811">
    <property type="entry name" value="SUCC_ACL_C"/>
</dbReference>
<gene>
    <name evidence="3" type="primary">yahF</name>
    <name evidence="3" type="ORF">BN12_370017</name>
</gene>
<proteinExistence type="predicted"/>
<feature type="domain" description="CoA-binding" evidence="2">
    <location>
        <begin position="190"/>
        <end position="283"/>
    </location>
</feature>
<dbReference type="GO" id="GO:0004775">
    <property type="term" value="F:succinate-CoA ligase (ADP-forming) activity"/>
    <property type="evidence" value="ECO:0007669"/>
    <property type="project" value="TreeGrafter"/>
</dbReference>
<evidence type="ECO:0000313" key="3">
    <source>
        <dbReference type="EMBL" id="CCH78899.1"/>
    </source>
</evidence>
<dbReference type="PANTHER" id="PTHR11117:SF24">
    <property type="entry name" value="PROTEIN FDRA"/>
    <property type="match status" value="1"/>
</dbReference>
<dbReference type="Proteomes" id="UP000035721">
    <property type="component" value="Unassembled WGS sequence"/>
</dbReference>
<dbReference type="InterPro" id="IPR003781">
    <property type="entry name" value="CoA-bd"/>
</dbReference>
<dbReference type="Gene3D" id="3.40.50.720">
    <property type="entry name" value="NAD(P)-binding Rossmann-like Domain"/>
    <property type="match status" value="1"/>
</dbReference>
<dbReference type="Pfam" id="PF00549">
    <property type="entry name" value="Ligase_CoA"/>
    <property type="match status" value="1"/>
</dbReference>
<dbReference type="Pfam" id="PF02629">
    <property type="entry name" value="CoA_binding"/>
    <property type="match status" value="1"/>
</dbReference>
<dbReference type="GO" id="GO:0009361">
    <property type="term" value="C:succinate-CoA ligase complex (ADP-forming)"/>
    <property type="evidence" value="ECO:0007669"/>
    <property type="project" value="TreeGrafter"/>
</dbReference>
<evidence type="ECO:0000259" key="2">
    <source>
        <dbReference type="Pfam" id="PF02629"/>
    </source>
</evidence>
<dbReference type="STRING" id="1194083.BN12_370017"/>
<evidence type="ECO:0000259" key="1">
    <source>
        <dbReference type="Pfam" id="PF00549"/>
    </source>
</evidence>
<reference evidence="3 4" key="1">
    <citation type="journal article" date="2013" name="ISME J.">
        <title>A metabolic model for members of the genus Tetrasphaera involved in enhanced biological phosphorus removal.</title>
        <authorList>
            <person name="Kristiansen R."/>
            <person name="Nguyen H.T.T."/>
            <person name="Saunders A.M."/>
            <person name="Nielsen J.L."/>
            <person name="Wimmer R."/>
            <person name="Le V.Q."/>
            <person name="McIlroy S.J."/>
            <person name="Petrovski S."/>
            <person name="Seviour R.J."/>
            <person name="Calteau A."/>
            <person name="Nielsen K.L."/>
            <person name="Nielsen P.H."/>
        </authorList>
    </citation>
    <scope>NUCLEOTIDE SEQUENCE [LARGE SCALE GENOMIC DNA]</scope>
    <source>
        <strain evidence="3 4">T1-X7</strain>
    </source>
</reference>
<dbReference type="AlphaFoldDB" id="A0A077M402"/>
<sequence>MTTRVVVKKNTYVDSVSLMSISTKANQVEGVVQAFVAMGTDMNKGVLGSLDLLTPELEAAGTGDLMILVETDASLSTDEAIAAVEELLTRKTETGGEHQVTYRTVGAAAAGRPGANLAVIAVNGAFAAREARQALDNGLHVMMFSDNVAVEDEVALKRLAHEKGLLMMGPDCGTAIINNVALCFGNAVRPGSIGIVAASGTGSQEVSVRIHDFGRGVSQLIGTGGRDLSEEVGGIMMIDGIRALAADPATQVIVLVSKPPAPSVERKVLAEIKDAGKPVVVCFIGGSEEAVAAAGGHFASGTKPAALAAVLLDGASESELDLHALNWPLIEEVRTKLGPEQRYIRGLFCGGTICDEVMYAALERYDDVWSNIQKDPSRRLEAADASREHTFLDFGDDAFTNGRPHPMIDPSLRMARIVEEAKDPRVGVIAMDFILGYGSHEDPVGVTLPAIREAKAIAESSGRHLEVLGYVLGTDLDTPSIASQVSALEQAGVTIASSSTNTGLLAREFVWKEESR</sequence>
<keyword evidence="4" id="KW-1185">Reference proteome</keyword>
<dbReference type="GO" id="GO:0004776">
    <property type="term" value="F:succinate-CoA ligase (GDP-forming) activity"/>
    <property type="evidence" value="ECO:0007669"/>
    <property type="project" value="TreeGrafter"/>
</dbReference>
<accession>A0A077M402</accession>
<dbReference type="OrthoDB" id="5580580at2"/>
<feature type="domain" description="ATP-citrate synthase/succinyl-CoA ligase C-terminal" evidence="1">
    <location>
        <begin position="347"/>
        <end position="504"/>
    </location>
</feature>
<dbReference type="NCBIfam" id="NF004760">
    <property type="entry name" value="PRK06091.1"/>
    <property type="match status" value="1"/>
</dbReference>
<dbReference type="GO" id="GO:0005829">
    <property type="term" value="C:cytosol"/>
    <property type="evidence" value="ECO:0007669"/>
    <property type="project" value="TreeGrafter"/>
</dbReference>
<comment type="caution">
    <text evidence="3">The sequence shown here is derived from an EMBL/GenBank/DDBJ whole genome shotgun (WGS) entry which is preliminary data.</text>
</comment>
<dbReference type="GO" id="GO:0006099">
    <property type="term" value="P:tricarboxylic acid cycle"/>
    <property type="evidence" value="ECO:0007669"/>
    <property type="project" value="TreeGrafter"/>
</dbReference>
<dbReference type="SUPFAM" id="SSF51735">
    <property type="entry name" value="NAD(P)-binding Rossmann-fold domains"/>
    <property type="match status" value="1"/>
</dbReference>
<dbReference type="PANTHER" id="PTHR11117">
    <property type="entry name" value="SUCCINYL-COA LIGASE SUBUNIT ALPHA"/>
    <property type="match status" value="1"/>
</dbReference>
<dbReference type="Gene3D" id="3.40.50.261">
    <property type="entry name" value="Succinyl-CoA synthetase domains"/>
    <property type="match status" value="2"/>
</dbReference>
<dbReference type="InterPro" id="IPR036291">
    <property type="entry name" value="NAD(P)-bd_dom_sf"/>
</dbReference>